<evidence type="ECO:0000313" key="2">
    <source>
        <dbReference type="EMBL" id="CRK11797.1"/>
    </source>
</evidence>
<keyword evidence="4" id="KW-1185">Reference proteome</keyword>
<dbReference type="EMBL" id="CVQH01027033">
    <property type="protein sequence ID" value="CRK41649.1"/>
    <property type="molecule type" value="Genomic_DNA"/>
</dbReference>
<feature type="region of interest" description="Disordered" evidence="1">
    <location>
        <begin position="37"/>
        <end position="56"/>
    </location>
</feature>
<dbReference type="AlphaFoldDB" id="A0A0G4KPU4"/>
<sequence length="56" mass="6138">LKEWLDTHGFPAPQPSNRDRLIASVRRNSRLAGLKLQDQAASATASAQKTYATLTD</sequence>
<accession>A0A0G4KPU4</accession>
<name>A0A0G4KPU4_VERLO</name>
<proteinExistence type="predicted"/>
<protein>
    <submittedName>
        <fullName evidence="2">Uncharacterized protein</fullName>
    </submittedName>
</protein>
<evidence type="ECO:0000313" key="3">
    <source>
        <dbReference type="EMBL" id="CRK41649.1"/>
    </source>
</evidence>
<evidence type="ECO:0000313" key="5">
    <source>
        <dbReference type="Proteomes" id="UP000045706"/>
    </source>
</evidence>
<dbReference type="InterPro" id="IPR018803">
    <property type="entry name" value="Ish1/Msc1-like"/>
</dbReference>
<evidence type="ECO:0000313" key="4">
    <source>
        <dbReference type="Proteomes" id="UP000044602"/>
    </source>
</evidence>
<gene>
    <name evidence="3" type="ORF">BN1708_020720</name>
    <name evidence="2" type="ORF">BN1723_020995</name>
</gene>
<dbReference type="STRING" id="100787.A0A0G4KPU4"/>
<dbReference type="Pfam" id="PF10281">
    <property type="entry name" value="Ish1"/>
    <property type="match status" value="1"/>
</dbReference>
<dbReference type="EMBL" id="CVQI01002546">
    <property type="protein sequence ID" value="CRK11797.1"/>
    <property type="molecule type" value="Genomic_DNA"/>
</dbReference>
<feature type="compositionally biased region" description="Low complexity" evidence="1">
    <location>
        <begin position="39"/>
        <end position="56"/>
    </location>
</feature>
<feature type="non-terminal residue" evidence="2">
    <location>
        <position position="56"/>
    </location>
</feature>
<evidence type="ECO:0000256" key="1">
    <source>
        <dbReference type="SAM" id="MobiDB-lite"/>
    </source>
</evidence>
<reference evidence="4 5" key="1">
    <citation type="submission" date="2015-05" db="EMBL/GenBank/DDBJ databases">
        <authorList>
            <person name="Fogelqvist Johan"/>
        </authorList>
    </citation>
    <scope>NUCLEOTIDE SEQUENCE [LARGE SCALE GENOMIC DNA]</scope>
    <source>
        <strain evidence="3">VL1</strain>
        <strain evidence="2">VL2</strain>
    </source>
</reference>
<feature type="non-terminal residue" evidence="2">
    <location>
        <position position="1"/>
    </location>
</feature>
<organism evidence="2 5">
    <name type="scientific">Verticillium longisporum</name>
    <name type="common">Verticillium dahliae var. longisporum</name>
    <dbReference type="NCBI Taxonomy" id="100787"/>
    <lineage>
        <taxon>Eukaryota</taxon>
        <taxon>Fungi</taxon>
        <taxon>Dikarya</taxon>
        <taxon>Ascomycota</taxon>
        <taxon>Pezizomycotina</taxon>
        <taxon>Sordariomycetes</taxon>
        <taxon>Hypocreomycetidae</taxon>
        <taxon>Glomerellales</taxon>
        <taxon>Plectosphaerellaceae</taxon>
        <taxon>Verticillium</taxon>
    </lineage>
</organism>
<dbReference type="Proteomes" id="UP000044602">
    <property type="component" value="Unassembled WGS sequence"/>
</dbReference>
<dbReference type="Proteomes" id="UP000045706">
    <property type="component" value="Unassembled WGS sequence"/>
</dbReference>